<sequence>MKLTILGCSGSLGAPGNPGSSYVISTPGNPDILMDFGPGALAAMQTREEMDPSNAHLIFSHLHADHCSDVPSLLVWRRYHPEKPAECAHKLYGPGHAATHFGRMAANTADEVDDISDTFDVHTWSPRTPVEIDGVQVTPFPVDHPAQESHALRVTCKKTGATLVYSGDSGVTPNLVEAARDADLFLCEAAWGPTSEGMAPGMHLSGEEAGRIAREAGVKKLVVVHIQPWADQQATLEAAAREFGGPTVLGEPGACFEL</sequence>
<evidence type="ECO:0000313" key="3">
    <source>
        <dbReference type="Proteomes" id="UP001205920"/>
    </source>
</evidence>
<dbReference type="PANTHER" id="PTHR46018:SF4">
    <property type="entry name" value="METALLO-HYDROLASE YHFI-RELATED"/>
    <property type="match status" value="1"/>
</dbReference>
<dbReference type="SUPFAM" id="SSF56281">
    <property type="entry name" value="Metallo-hydrolase/oxidoreductase"/>
    <property type="match status" value="1"/>
</dbReference>
<evidence type="ECO:0000259" key="1">
    <source>
        <dbReference type="Pfam" id="PF12706"/>
    </source>
</evidence>
<name>A0AAW5HW71_9CORY</name>
<dbReference type="Pfam" id="PF12706">
    <property type="entry name" value="Lactamase_B_2"/>
    <property type="match status" value="1"/>
</dbReference>
<dbReference type="RefSeq" id="WP_070361989.1">
    <property type="nucleotide sequence ID" value="NZ_JAEUWV010000021.1"/>
</dbReference>
<protein>
    <submittedName>
        <fullName evidence="2">MBL fold metallo-hydrolase</fullName>
    </submittedName>
</protein>
<organism evidence="2 3">
    <name type="scientific">Corynebacterium lipophilum</name>
    <dbReference type="NCBI Taxonomy" id="2804918"/>
    <lineage>
        <taxon>Bacteria</taxon>
        <taxon>Bacillati</taxon>
        <taxon>Actinomycetota</taxon>
        <taxon>Actinomycetes</taxon>
        <taxon>Mycobacteriales</taxon>
        <taxon>Corynebacteriaceae</taxon>
        <taxon>Corynebacterium</taxon>
    </lineage>
</organism>
<dbReference type="EMBL" id="JAEUWV010000021">
    <property type="protein sequence ID" value="MCO6395310.1"/>
    <property type="molecule type" value="Genomic_DNA"/>
</dbReference>
<reference evidence="2 3" key="1">
    <citation type="submission" date="2021-01" db="EMBL/GenBank/DDBJ databases">
        <title>Identification and Characterization of Corynebacterium sp.</title>
        <authorList>
            <person name="Luo Q."/>
            <person name="Qu P."/>
            <person name="Chen Q."/>
        </authorList>
    </citation>
    <scope>NUCLEOTIDE SEQUENCE [LARGE SCALE GENOMIC DNA]</scope>
    <source>
        <strain evidence="2 3">MC-18</strain>
    </source>
</reference>
<gene>
    <name evidence="2" type="ORF">JMN37_10075</name>
</gene>
<dbReference type="AlphaFoldDB" id="A0AAW5HW71"/>
<dbReference type="GO" id="GO:0042781">
    <property type="term" value="F:3'-tRNA processing endoribonuclease activity"/>
    <property type="evidence" value="ECO:0007669"/>
    <property type="project" value="TreeGrafter"/>
</dbReference>
<dbReference type="InterPro" id="IPR036866">
    <property type="entry name" value="RibonucZ/Hydroxyglut_hydro"/>
</dbReference>
<keyword evidence="3" id="KW-1185">Reference proteome</keyword>
<dbReference type="Gene3D" id="3.60.15.10">
    <property type="entry name" value="Ribonuclease Z/Hydroxyacylglutathione hydrolase-like"/>
    <property type="match status" value="1"/>
</dbReference>
<dbReference type="Proteomes" id="UP001205920">
    <property type="component" value="Unassembled WGS sequence"/>
</dbReference>
<dbReference type="PANTHER" id="PTHR46018">
    <property type="entry name" value="ZINC PHOSPHODIESTERASE ELAC PROTEIN 1"/>
    <property type="match status" value="1"/>
</dbReference>
<dbReference type="CDD" id="cd07716">
    <property type="entry name" value="RNaseZ_short-form-like_MBL-fold"/>
    <property type="match status" value="1"/>
</dbReference>
<evidence type="ECO:0000313" key="2">
    <source>
        <dbReference type="EMBL" id="MCO6395310.1"/>
    </source>
</evidence>
<accession>A0AAW5HW71</accession>
<proteinExistence type="predicted"/>
<comment type="caution">
    <text evidence="2">The sequence shown here is derived from an EMBL/GenBank/DDBJ whole genome shotgun (WGS) entry which is preliminary data.</text>
</comment>
<feature type="domain" description="Metallo-beta-lactamase" evidence="1">
    <location>
        <begin position="32"/>
        <end position="226"/>
    </location>
</feature>
<dbReference type="InterPro" id="IPR001279">
    <property type="entry name" value="Metallo-B-lactamas"/>
</dbReference>